<feature type="transmembrane region" description="Helical" evidence="7">
    <location>
        <begin position="21"/>
        <end position="46"/>
    </location>
</feature>
<keyword evidence="9" id="KW-1185">Reference proteome</keyword>
<comment type="subcellular location">
    <subcellularLocation>
        <location evidence="1">Cell inner membrane</location>
        <topology evidence="1">Multi-pass membrane protein</topology>
    </subcellularLocation>
    <subcellularLocation>
        <location evidence="7">Cell membrane</location>
        <topology evidence="7">Multi-pass membrane protein</topology>
    </subcellularLocation>
</comment>
<feature type="transmembrane region" description="Helical" evidence="7">
    <location>
        <begin position="212"/>
        <end position="245"/>
    </location>
</feature>
<dbReference type="HAMAP" id="MF_01844">
    <property type="entry name" value="NhaA"/>
    <property type="match status" value="1"/>
</dbReference>
<comment type="function">
    <text evidence="7">Na(+)/H(+) antiporter that extrudes sodium in exchange for external protons.</text>
</comment>
<dbReference type="RefSeq" id="WP_167015224.1">
    <property type="nucleotide sequence ID" value="NZ_VWXF01000005.1"/>
</dbReference>
<feature type="transmembrane region" description="Helical" evidence="7">
    <location>
        <begin position="298"/>
        <end position="319"/>
    </location>
</feature>
<sequence>MNKPRSLTCYLKSFIASDASTGIVLIIAAVAAMILANTSATAHWYQSILQTPVEVRFGALDISKDLLLWINDALMALFFLLIGLEVKRELVSGELASRDKAIFPVIAALGGMVAPGLIFTLFNHGDPIARNGWAIPTATDIAFALGVLALLGSRVPAALKVFLMALAIIDDLGAIVIIALFYTSDLSLLSLSVAAGAIVVLALLNRFNVRNLAIYMLVGVVLWTAVLKSGVHATLAGVVVGFFVPLKEEEGHSPAEHLAHGLMPWVNWLILPLFAFANAGISLAGITFSDVFSPEPMGIILGLLIGKPLGITLFCWLAVKWRLAVLPENTRIRDIAAIGVLCGIGFTMSIFISSLAFDAAHEQLVTFSKLGILSGSLLSAVLGYLLLRFKLR</sequence>
<dbReference type="NCBIfam" id="NF007111">
    <property type="entry name" value="PRK09560.1"/>
    <property type="match status" value="1"/>
</dbReference>
<feature type="transmembrane region" description="Helical" evidence="7">
    <location>
        <begin position="265"/>
        <end position="286"/>
    </location>
</feature>
<comment type="caution">
    <text evidence="8">The sequence shown here is derived from an EMBL/GenBank/DDBJ whole genome shotgun (WGS) entry which is preliminary data.</text>
</comment>
<evidence type="ECO:0000256" key="1">
    <source>
        <dbReference type="ARBA" id="ARBA00004429"/>
    </source>
</evidence>
<evidence type="ECO:0000256" key="7">
    <source>
        <dbReference type="HAMAP-Rule" id="MF_01844"/>
    </source>
</evidence>
<dbReference type="NCBIfam" id="NF007112">
    <property type="entry name" value="PRK09561.1"/>
    <property type="match status" value="1"/>
</dbReference>
<feature type="transmembrane region" description="Helical" evidence="7">
    <location>
        <begin position="188"/>
        <end position="205"/>
    </location>
</feature>
<evidence type="ECO:0000256" key="5">
    <source>
        <dbReference type="ARBA" id="ARBA00023136"/>
    </source>
</evidence>
<keyword evidence="7" id="KW-0406">Ion transport</keyword>
<feature type="transmembrane region" description="Helical" evidence="7">
    <location>
        <begin position="66"/>
        <end position="86"/>
    </location>
</feature>
<dbReference type="EMBL" id="VWXF01000005">
    <property type="protein sequence ID" value="NIF22493.1"/>
    <property type="molecule type" value="Genomic_DNA"/>
</dbReference>
<evidence type="ECO:0000313" key="8">
    <source>
        <dbReference type="EMBL" id="NIF22493.1"/>
    </source>
</evidence>
<protein>
    <recommendedName>
        <fullName evidence="7">Na(+)/H(+) antiporter NhaA</fullName>
    </recommendedName>
    <alternativeName>
        <fullName evidence="7">Sodium/proton antiporter NhaA</fullName>
    </alternativeName>
</protein>
<feature type="transmembrane region" description="Helical" evidence="7">
    <location>
        <begin position="335"/>
        <end position="357"/>
    </location>
</feature>
<feature type="transmembrane region" description="Helical" evidence="7">
    <location>
        <begin position="133"/>
        <end position="152"/>
    </location>
</feature>
<keyword evidence="4 7" id="KW-1133">Transmembrane helix</keyword>
<reference evidence="8 9" key="1">
    <citation type="journal article" date="2019" name="bioRxiv">
        <title>Bacteria contribute to plant secondary compound degradation in a generalist herbivore system.</title>
        <authorList>
            <person name="Francoeur C.B."/>
            <person name="Khadempour L."/>
            <person name="Moreira-Soto R.D."/>
            <person name="Gotting K."/>
            <person name="Book A.J."/>
            <person name="Pinto-Tomas A.A."/>
            <person name="Keefover-Ring K."/>
            <person name="Currie C.R."/>
        </authorList>
    </citation>
    <scope>NUCLEOTIDE SEQUENCE [LARGE SCALE GENOMIC DNA]</scope>
    <source>
        <strain evidence="8">Acro-835</strain>
    </source>
</reference>
<proteinExistence type="inferred from homology"/>
<keyword evidence="7" id="KW-0050">Antiport</keyword>
<evidence type="ECO:0000256" key="3">
    <source>
        <dbReference type="ARBA" id="ARBA00022692"/>
    </source>
</evidence>
<comment type="catalytic activity">
    <reaction evidence="7">
        <text>Na(+)(in) + 2 H(+)(out) = Na(+)(out) + 2 H(+)(in)</text>
        <dbReference type="Rhea" id="RHEA:29251"/>
        <dbReference type="ChEBI" id="CHEBI:15378"/>
        <dbReference type="ChEBI" id="CHEBI:29101"/>
    </reaction>
</comment>
<feature type="transmembrane region" description="Helical" evidence="7">
    <location>
        <begin position="101"/>
        <end position="121"/>
    </location>
</feature>
<keyword evidence="2 7" id="KW-1003">Cell membrane</keyword>
<name>A0ABX0RAV2_9GAMM</name>
<dbReference type="Gene3D" id="1.20.1530.10">
    <property type="entry name" value="Na+/H+ antiporter like domain"/>
    <property type="match status" value="1"/>
</dbReference>
<evidence type="ECO:0000313" key="9">
    <source>
        <dbReference type="Proteomes" id="UP001515683"/>
    </source>
</evidence>
<dbReference type="NCBIfam" id="TIGR00773">
    <property type="entry name" value="NhaA"/>
    <property type="match status" value="1"/>
</dbReference>
<feature type="transmembrane region" description="Helical" evidence="7">
    <location>
        <begin position="161"/>
        <end position="182"/>
    </location>
</feature>
<dbReference type="InterPro" id="IPR004670">
    <property type="entry name" value="NhaA"/>
</dbReference>
<dbReference type="Pfam" id="PF06965">
    <property type="entry name" value="Na_H_antiport_1"/>
    <property type="match status" value="1"/>
</dbReference>
<evidence type="ECO:0000256" key="4">
    <source>
        <dbReference type="ARBA" id="ARBA00022989"/>
    </source>
</evidence>
<dbReference type="Proteomes" id="UP001515683">
    <property type="component" value="Unassembled WGS sequence"/>
</dbReference>
<keyword evidence="5 7" id="KW-0472">Membrane</keyword>
<dbReference type="PANTHER" id="PTHR30341:SF0">
    <property type="entry name" value="NA(+)_H(+) ANTIPORTER NHAA"/>
    <property type="match status" value="1"/>
</dbReference>
<organism evidence="8 9">
    <name type="scientific">Candidatus Pantoea multigeneris</name>
    <dbReference type="NCBI Taxonomy" id="2608357"/>
    <lineage>
        <taxon>Bacteria</taxon>
        <taxon>Pseudomonadati</taxon>
        <taxon>Pseudomonadota</taxon>
        <taxon>Gammaproteobacteria</taxon>
        <taxon>Enterobacterales</taxon>
        <taxon>Erwiniaceae</taxon>
        <taxon>Pantoea</taxon>
    </lineage>
</organism>
<evidence type="ECO:0000256" key="2">
    <source>
        <dbReference type="ARBA" id="ARBA00022475"/>
    </source>
</evidence>
<gene>
    <name evidence="7 8" type="primary">nhaA</name>
    <name evidence="8" type="ORF">F3J40_12885</name>
</gene>
<evidence type="ECO:0000256" key="6">
    <source>
        <dbReference type="ARBA" id="ARBA00023201"/>
    </source>
</evidence>
<dbReference type="InterPro" id="IPR023171">
    <property type="entry name" value="Na/H_antiporter_dom_sf"/>
</dbReference>
<keyword evidence="3 7" id="KW-0812">Transmembrane</keyword>
<keyword evidence="6 7" id="KW-0739">Sodium transport</keyword>
<keyword evidence="7" id="KW-0813">Transport</keyword>
<dbReference type="PANTHER" id="PTHR30341">
    <property type="entry name" value="SODIUM ION/PROTON ANTIPORTER NHAA-RELATED"/>
    <property type="match status" value="1"/>
</dbReference>
<comment type="similarity">
    <text evidence="7">Belongs to the NhaA Na(+)/H(+) (TC 2.A.33) antiporter family.</text>
</comment>
<keyword evidence="7" id="KW-0915">Sodium</keyword>
<feature type="transmembrane region" description="Helical" evidence="7">
    <location>
        <begin position="364"/>
        <end position="387"/>
    </location>
</feature>
<accession>A0ABX0RAV2</accession>